<dbReference type="Pfam" id="PF07686">
    <property type="entry name" value="V-set"/>
    <property type="match status" value="1"/>
</dbReference>
<feature type="domain" description="Ig-like" evidence="7">
    <location>
        <begin position="247"/>
        <end position="335"/>
    </location>
</feature>
<dbReference type="PANTHER" id="PTHR47387:SF2">
    <property type="entry name" value="PVR CELL ADHESION MOLECULE"/>
    <property type="match status" value="1"/>
</dbReference>
<protein>
    <submittedName>
        <fullName evidence="8">Poliovirus receptor</fullName>
    </submittedName>
</protein>
<dbReference type="AlphaFoldDB" id="A0A8C8ULL8"/>
<comment type="subcellular location">
    <subcellularLocation>
        <location evidence="1">Membrane</location>
        <topology evidence="1">Single-pass type I membrane protein</topology>
    </subcellularLocation>
</comment>
<dbReference type="GO" id="GO:0050839">
    <property type="term" value="F:cell adhesion molecule binding"/>
    <property type="evidence" value="ECO:0007669"/>
    <property type="project" value="TreeGrafter"/>
</dbReference>
<organism evidence="8 9">
    <name type="scientific">Peromyscus maniculatus bairdii</name>
    <name type="common">Prairie deer mouse</name>
    <dbReference type="NCBI Taxonomy" id="230844"/>
    <lineage>
        <taxon>Eukaryota</taxon>
        <taxon>Metazoa</taxon>
        <taxon>Chordata</taxon>
        <taxon>Craniata</taxon>
        <taxon>Vertebrata</taxon>
        <taxon>Euteleostomi</taxon>
        <taxon>Mammalia</taxon>
        <taxon>Eutheria</taxon>
        <taxon>Euarchontoglires</taxon>
        <taxon>Glires</taxon>
        <taxon>Rodentia</taxon>
        <taxon>Myomorpha</taxon>
        <taxon>Muroidea</taxon>
        <taxon>Cricetidae</taxon>
        <taxon>Neotominae</taxon>
        <taxon>Peromyscus</taxon>
    </lineage>
</organism>
<dbReference type="GO" id="GO:0007156">
    <property type="term" value="P:homophilic cell adhesion via plasma membrane adhesion molecules"/>
    <property type="evidence" value="ECO:0007669"/>
    <property type="project" value="TreeGrafter"/>
</dbReference>
<evidence type="ECO:0000313" key="9">
    <source>
        <dbReference type="Proteomes" id="UP000694547"/>
    </source>
</evidence>
<sequence>MDRRTLPAGLYLLWLRLLLLCYALGRAGDVSVHALTNVTGILDESTTLVCSLTPTENEITVTQVTWMKKNQDGSRSTVAVFHPKKGPSITDPERVQFLASTLDRDSRNASLAMSHLRAEDEGVYECQFATFPSGSKSASISLKVLARPTTTAEALKPAPTLKLQEVAKCISTGGRPAPRIHWLSNLNGSIHETREPGPQQGTYTVTSVFSLVPSSQADGKNITCRVDHESFSEPDLQTVTLSLPYPPEVSISGYDNNWYVGRTDVALTCDARSKPEPSIYEWSTSTGPLPNTTEAWGSRLLIATVDMNTMHNVTFICNATNPLGSGQNQITVLVTGEMSSDQEARVEQDGPQGWIWGCVVEMIAGHRSQISSAQYSSVSNGNCTADIEMNHVTR</sequence>
<dbReference type="InterPro" id="IPR007110">
    <property type="entry name" value="Ig-like_dom"/>
</dbReference>
<dbReference type="Pfam" id="PF08205">
    <property type="entry name" value="C2-set_2"/>
    <property type="match status" value="1"/>
</dbReference>
<evidence type="ECO:0000256" key="2">
    <source>
        <dbReference type="ARBA" id="ARBA00022692"/>
    </source>
</evidence>
<dbReference type="SUPFAM" id="SSF48726">
    <property type="entry name" value="Immunoglobulin"/>
    <property type="match status" value="3"/>
</dbReference>
<dbReference type="GO" id="GO:0050862">
    <property type="term" value="P:positive regulation of T cell receptor signaling pathway"/>
    <property type="evidence" value="ECO:0007669"/>
    <property type="project" value="TreeGrafter"/>
</dbReference>
<dbReference type="GO" id="GO:0001675">
    <property type="term" value="P:acrosome assembly"/>
    <property type="evidence" value="ECO:0007669"/>
    <property type="project" value="TreeGrafter"/>
</dbReference>
<keyword evidence="3" id="KW-1133">Transmembrane helix</keyword>
<dbReference type="Gene3D" id="2.60.40.10">
    <property type="entry name" value="Immunoglobulins"/>
    <property type="match status" value="3"/>
</dbReference>
<keyword evidence="9" id="KW-1185">Reference proteome</keyword>
<name>A0A8C8ULL8_PERMB</name>
<dbReference type="GO" id="GO:0002860">
    <property type="term" value="P:positive regulation of natural killer cell mediated cytotoxicity directed against tumor cell target"/>
    <property type="evidence" value="ECO:0007669"/>
    <property type="project" value="TreeGrafter"/>
</dbReference>
<dbReference type="PROSITE" id="PS50835">
    <property type="entry name" value="IG_LIKE"/>
    <property type="match status" value="3"/>
</dbReference>
<dbReference type="Proteomes" id="UP000694547">
    <property type="component" value="Chromosome 1"/>
</dbReference>
<dbReference type="GO" id="GO:0005925">
    <property type="term" value="C:focal adhesion"/>
    <property type="evidence" value="ECO:0007669"/>
    <property type="project" value="TreeGrafter"/>
</dbReference>
<reference evidence="8 9" key="1">
    <citation type="submission" date="2018-10" db="EMBL/GenBank/DDBJ databases">
        <title>Improved assembly of the deer mouse Peromyscus maniculatus genome.</title>
        <authorList>
            <person name="Lassance J.-M."/>
            <person name="Hoekstra H.E."/>
        </authorList>
    </citation>
    <scope>NUCLEOTIDE SEQUENCE [LARGE SCALE GENOMIC DNA]</scope>
</reference>
<evidence type="ECO:0000256" key="6">
    <source>
        <dbReference type="SAM" id="SignalP"/>
    </source>
</evidence>
<dbReference type="InterPro" id="IPR036179">
    <property type="entry name" value="Ig-like_dom_sf"/>
</dbReference>
<dbReference type="SMART" id="SM00409">
    <property type="entry name" value="IG"/>
    <property type="match status" value="2"/>
</dbReference>
<dbReference type="PANTHER" id="PTHR47387">
    <property type="entry name" value="NECTIN-2"/>
    <property type="match status" value="1"/>
</dbReference>
<dbReference type="GO" id="GO:0033005">
    <property type="term" value="P:positive regulation of mast cell activation"/>
    <property type="evidence" value="ECO:0007669"/>
    <property type="project" value="TreeGrafter"/>
</dbReference>
<evidence type="ECO:0000256" key="3">
    <source>
        <dbReference type="ARBA" id="ARBA00022989"/>
    </source>
</evidence>
<keyword evidence="6" id="KW-0732">Signal</keyword>
<dbReference type="InterPro" id="IPR013106">
    <property type="entry name" value="Ig_V-set"/>
</dbReference>
<keyword evidence="2" id="KW-0812">Transmembrane</keyword>
<evidence type="ECO:0000313" key="8">
    <source>
        <dbReference type="Ensembl" id="ENSPEMP00000032249.1"/>
    </source>
</evidence>
<dbReference type="GO" id="GO:0002891">
    <property type="term" value="P:positive regulation of immunoglobulin mediated immune response"/>
    <property type="evidence" value="ECO:0007669"/>
    <property type="project" value="TreeGrafter"/>
</dbReference>
<dbReference type="SMART" id="SM00406">
    <property type="entry name" value="IGv"/>
    <property type="match status" value="1"/>
</dbReference>
<evidence type="ECO:0000256" key="5">
    <source>
        <dbReference type="ARBA" id="ARBA00023157"/>
    </source>
</evidence>
<evidence type="ECO:0000256" key="4">
    <source>
        <dbReference type="ARBA" id="ARBA00023136"/>
    </source>
</evidence>
<feature type="signal peptide" evidence="6">
    <location>
        <begin position="1"/>
        <end position="27"/>
    </location>
</feature>
<dbReference type="InterPro" id="IPR003599">
    <property type="entry name" value="Ig_sub"/>
</dbReference>
<dbReference type="GO" id="GO:0043296">
    <property type="term" value="C:apical junction complex"/>
    <property type="evidence" value="ECO:0007669"/>
    <property type="project" value="TreeGrafter"/>
</dbReference>
<dbReference type="GO" id="GO:0046814">
    <property type="term" value="P:coreceptor-mediated virion attachment to host cell"/>
    <property type="evidence" value="ECO:0007669"/>
    <property type="project" value="TreeGrafter"/>
</dbReference>
<dbReference type="InterPro" id="IPR013162">
    <property type="entry name" value="CD80_C2-set"/>
</dbReference>
<dbReference type="InterPro" id="IPR052659">
    <property type="entry name" value="Nectin/PVR"/>
</dbReference>
<feature type="domain" description="Ig-like" evidence="7">
    <location>
        <begin position="148"/>
        <end position="240"/>
    </location>
</feature>
<evidence type="ECO:0000259" key="7">
    <source>
        <dbReference type="PROSITE" id="PS50835"/>
    </source>
</evidence>
<dbReference type="GeneTree" id="ENSGT00940000162848"/>
<proteinExistence type="predicted"/>
<reference evidence="8" key="3">
    <citation type="submission" date="2025-09" db="UniProtKB">
        <authorList>
            <consortium name="Ensembl"/>
        </authorList>
    </citation>
    <scope>IDENTIFICATION</scope>
</reference>
<keyword evidence="4" id="KW-0472">Membrane</keyword>
<dbReference type="GO" id="GO:0005886">
    <property type="term" value="C:plasma membrane"/>
    <property type="evidence" value="ECO:0007669"/>
    <property type="project" value="TreeGrafter"/>
</dbReference>
<accession>A0A8C8ULL8</accession>
<dbReference type="InterPro" id="IPR013783">
    <property type="entry name" value="Ig-like_fold"/>
</dbReference>
<reference evidence="8" key="2">
    <citation type="submission" date="2025-08" db="UniProtKB">
        <authorList>
            <consortium name="Ensembl"/>
        </authorList>
    </citation>
    <scope>IDENTIFICATION</scope>
</reference>
<feature type="domain" description="Ig-like" evidence="7">
    <location>
        <begin position="44"/>
        <end position="141"/>
    </location>
</feature>
<dbReference type="Ensembl" id="ENSPEMT00000040041.1">
    <property type="protein sequence ID" value="ENSPEMP00000032249.1"/>
    <property type="gene ID" value="ENSPEMG00000015604.2"/>
</dbReference>
<evidence type="ECO:0000256" key="1">
    <source>
        <dbReference type="ARBA" id="ARBA00004479"/>
    </source>
</evidence>
<keyword evidence="5" id="KW-1015">Disulfide bond</keyword>
<feature type="chain" id="PRO_5034259994" evidence="6">
    <location>
        <begin position="28"/>
        <end position="394"/>
    </location>
</feature>